<dbReference type="EMBL" id="CAJNOL010006001">
    <property type="protein sequence ID" value="CAF1612728.1"/>
    <property type="molecule type" value="Genomic_DNA"/>
</dbReference>
<proteinExistence type="predicted"/>
<protein>
    <recommendedName>
        <fullName evidence="1">SET domain-containing protein</fullName>
    </recommendedName>
</protein>
<accession>A0A815IVM5</accession>
<dbReference type="Pfam" id="PF21549">
    <property type="entry name" value="PRDM2_PR"/>
    <property type="match status" value="1"/>
</dbReference>
<dbReference type="InterPro" id="IPR001214">
    <property type="entry name" value="SET_dom"/>
</dbReference>
<dbReference type="AlphaFoldDB" id="A0A815IVM5"/>
<comment type="caution">
    <text evidence="2">The sequence shown here is derived from an EMBL/GenBank/DDBJ whole genome shotgun (WGS) entry which is preliminary data.</text>
</comment>
<dbReference type="InterPro" id="IPR046341">
    <property type="entry name" value="SET_dom_sf"/>
</dbReference>
<keyword evidence="5" id="KW-1185">Reference proteome</keyword>
<dbReference type="PANTHER" id="PTHR34365:SF7">
    <property type="entry name" value="GLYCINE-RICH DOMAIN-CONTAINING PROTEIN 1"/>
    <property type="match status" value="1"/>
</dbReference>
<dbReference type="InterPro" id="IPR009836">
    <property type="entry name" value="GRDP-like"/>
</dbReference>
<dbReference type="EMBL" id="CAJNOH010004562">
    <property type="protein sequence ID" value="CAF1373494.1"/>
    <property type="molecule type" value="Genomic_DNA"/>
</dbReference>
<organism evidence="2 4">
    <name type="scientific">Rotaria sordida</name>
    <dbReference type="NCBI Taxonomy" id="392033"/>
    <lineage>
        <taxon>Eukaryota</taxon>
        <taxon>Metazoa</taxon>
        <taxon>Spiralia</taxon>
        <taxon>Gnathifera</taxon>
        <taxon>Rotifera</taxon>
        <taxon>Eurotatoria</taxon>
        <taxon>Bdelloidea</taxon>
        <taxon>Philodinida</taxon>
        <taxon>Philodinidae</taxon>
        <taxon>Rotaria</taxon>
    </lineage>
</organism>
<dbReference type="PANTHER" id="PTHR34365">
    <property type="entry name" value="ENOLASE (DUF1399)"/>
    <property type="match status" value="1"/>
</dbReference>
<dbReference type="Proteomes" id="UP000663854">
    <property type="component" value="Unassembled WGS sequence"/>
</dbReference>
<reference evidence="2" key="1">
    <citation type="submission" date="2021-02" db="EMBL/GenBank/DDBJ databases">
        <authorList>
            <person name="Nowell W R."/>
        </authorList>
    </citation>
    <scope>NUCLEOTIDE SEQUENCE</scope>
</reference>
<name>A0A815IVM5_9BILA</name>
<dbReference type="Proteomes" id="UP000663870">
    <property type="component" value="Unassembled WGS sequence"/>
</dbReference>
<feature type="non-terminal residue" evidence="2">
    <location>
        <position position="181"/>
    </location>
</feature>
<dbReference type="Gene3D" id="2.170.270.10">
    <property type="entry name" value="SET domain"/>
    <property type="match status" value="1"/>
</dbReference>
<evidence type="ECO:0000313" key="5">
    <source>
        <dbReference type="Proteomes" id="UP000663870"/>
    </source>
</evidence>
<feature type="domain" description="SET" evidence="1">
    <location>
        <begin position="23"/>
        <end position="115"/>
    </location>
</feature>
<dbReference type="SUPFAM" id="SSF82199">
    <property type="entry name" value="SET domain"/>
    <property type="match status" value="1"/>
</dbReference>
<evidence type="ECO:0000313" key="4">
    <source>
        <dbReference type="Proteomes" id="UP000663854"/>
    </source>
</evidence>
<sequence>VIYPSLVDVNSYALATVPLDTIYIANSSLPNAGLGAFAARSIARLSYFGPYGGFKHNNYIIANANGYAWTIDDKLHSMMYCIDASEPNNSNWLRFINCPNTLSQRNLVPLEYYEKVSKFQEQWQQSSILKQIIIRYYRFMQLKASHPINLLLVPTLDIEIVWQTHLLRPEIYQADCIRLFR</sequence>
<evidence type="ECO:0000259" key="1">
    <source>
        <dbReference type="Pfam" id="PF21549"/>
    </source>
</evidence>
<evidence type="ECO:0000313" key="2">
    <source>
        <dbReference type="EMBL" id="CAF1373494.1"/>
    </source>
</evidence>
<evidence type="ECO:0000313" key="3">
    <source>
        <dbReference type="EMBL" id="CAF1612728.1"/>
    </source>
</evidence>
<gene>
    <name evidence="3" type="ORF">JXQ802_LOCUS49592</name>
    <name evidence="2" type="ORF">PYM288_LOCUS33481</name>
</gene>